<reference evidence="2" key="1">
    <citation type="submission" date="2022-11" db="UniProtKB">
        <authorList>
            <consortium name="WormBaseParasite"/>
        </authorList>
    </citation>
    <scope>IDENTIFICATION</scope>
</reference>
<dbReference type="SUPFAM" id="SSF50494">
    <property type="entry name" value="Trypsin-like serine proteases"/>
    <property type="match status" value="1"/>
</dbReference>
<dbReference type="Gene3D" id="2.40.10.10">
    <property type="entry name" value="Trypsin-like serine proteases"/>
    <property type="match status" value="1"/>
</dbReference>
<evidence type="ECO:0000313" key="1">
    <source>
        <dbReference type="Proteomes" id="UP000887578"/>
    </source>
</evidence>
<sequence>MDESDYFFANIFRFFVFLANVQEYLLTITNGSIVTEGFHHSAYVLYSNDKNEILYLCTGSIVKENAIMVSDHCLFLRGKEIASENIFVMVGSYDAKKGVPHIASRTSRMTKSPPPTEGFWPDDLAIIL</sequence>
<dbReference type="InterPro" id="IPR043504">
    <property type="entry name" value="Peptidase_S1_PA_chymotrypsin"/>
</dbReference>
<dbReference type="AlphaFoldDB" id="A0A914R0T3"/>
<protein>
    <submittedName>
        <fullName evidence="2">Uncharacterized protein</fullName>
    </submittedName>
</protein>
<dbReference type="InterPro" id="IPR009003">
    <property type="entry name" value="Peptidase_S1_PA"/>
</dbReference>
<dbReference type="Proteomes" id="UP000887578">
    <property type="component" value="Unplaced"/>
</dbReference>
<name>A0A914R0T3_9BILA</name>
<keyword evidence="1" id="KW-1185">Reference proteome</keyword>
<evidence type="ECO:0000313" key="2">
    <source>
        <dbReference type="WBParaSite" id="PDA_v2.g803.t1"/>
    </source>
</evidence>
<organism evidence="1 2">
    <name type="scientific">Panagrolaimus davidi</name>
    <dbReference type="NCBI Taxonomy" id="227884"/>
    <lineage>
        <taxon>Eukaryota</taxon>
        <taxon>Metazoa</taxon>
        <taxon>Ecdysozoa</taxon>
        <taxon>Nematoda</taxon>
        <taxon>Chromadorea</taxon>
        <taxon>Rhabditida</taxon>
        <taxon>Tylenchina</taxon>
        <taxon>Panagrolaimomorpha</taxon>
        <taxon>Panagrolaimoidea</taxon>
        <taxon>Panagrolaimidae</taxon>
        <taxon>Panagrolaimus</taxon>
    </lineage>
</organism>
<dbReference type="WBParaSite" id="PDA_v2.g803.t1">
    <property type="protein sequence ID" value="PDA_v2.g803.t1"/>
    <property type="gene ID" value="PDA_v2.g803"/>
</dbReference>
<proteinExistence type="predicted"/>
<accession>A0A914R0T3</accession>